<evidence type="ECO:0000256" key="1">
    <source>
        <dbReference type="SAM" id="MobiDB-lite"/>
    </source>
</evidence>
<feature type="compositionally biased region" description="Low complexity" evidence="1">
    <location>
        <begin position="14"/>
        <end position="28"/>
    </location>
</feature>
<feature type="domain" description="DUF8039" evidence="2">
    <location>
        <begin position="575"/>
        <end position="657"/>
    </location>
</feature>
<dbReference type="PANTHER" id="PTHR33018:SF34">
    <property type="entry name" value="OS02G0472350 PROTEIN"/>
    <property type="match status" value="1"/>
</dbReference>
<proteinExistence type="predicted"/>
<dbReference type="AlphaFoldDB" id="A0AA41VZW4"/>
<dbReference type="PANTHER" id="PTHR33018">
    <property type="entry name" value="OS10G0338966 PROTEIN-RELATED"/>
    <property type="match status" value="1"/>
</dbReference>
<feature type="compositionally biased region" description="Polar residues" evidence="1">
    <location>
        <begin position="133"/>
        <end position="146"/>
    </location>
</feature>
<feature type="compositionally biased region" description="Polar residues" evidence="1">
    <location>
        <begin position="168"/>
        <end position="184"/>
    </location>
</feature>
<dbReference type="Pfam" id="PF26133">
    <property type="entry name" value="DUF8039"/>
    <property type="match status" value="1"/>
</dbReference>
<accession>A0AA41VZW4</accession>
<dbReference type="Pfam" id="PF03004">
    <property type="entry name" value="Transposase_24"/>
    <property type="match status" value="1"/>
</dbReference>
<dbReference type="Proteomes" id="UP001177140">
    <property type="component" value="Unassembled WGS sequence"/>
</dbReference>
<dbReference type="EMBL" id="JAJJMA010328268">
    <property type="protein sequence ID" value="MCL7050462.1"/>
    <property type="molecule type" value="Genomic_DNA"/>
</dbReference>
<comment type="caution">
    <text evidence="3">The sequence shown here is derived from an EMBL/GenBank/DDBJ whole genome shotgun (WGS) entry which is preliminary data.</text>
</comment>
<organism evidence="3 4">
    <name type="scientific">Papaver nudicaule</name>
    <name type="common">Iceland poppy</name>
    <dbReference type="NCBI Taxonomy" id="74823"/>
    <lineage>
        <taxon>Eukaryota</taxon>
        <taxon>Viridiplantae</taxon>
        <taxon>Streptophyta</taxon>
        <taxon>Embryophyta</taxon>
        <taxon>Tracheophyta</taxon>
        <taxon>Spermatophyta</taxon>
        <taxon>Magnoliopsida</taxon>
        <taxon>Ranunculales</taxon>
        <taxon>Papaveraceae</taxon>
        <taxon>Papaveroideae</taxon>
        <taxon>Papaver</taxon>
    </lineage>
</organism>
<evidence type="ECO:0000259" key="2">
    <source>
        <dbReference type="Pfam" id="PF26133"/>
    </source>
</evidence>
<sequence length="658" mass="73267">MKHKPKNQPSPANEASPSKSTSAPSKSSEPTEKPVVGYHRRTSPRNKKSAELVAAPSPPRSATLTSKRRTSPRSKNSAVPLAAHSAPESGKLPEEPPKKVASAPESLPKAKATPKKVVARKKKIVIEPAERTPPSQSPLTMAQTAPSKEDAENSKEGRKRSAKRKLDTSTGPCLNVQLKNPNDTLSEFVEEKEDDDVDGDKVNDHDVEVDLEDELGNDSGPKKKRKYVPRGPTRMAAMKLDSVDPKAEVPFNTKEQPIGNASVQLASVLGVLVRRSIPLTPMDWRLVDNVSKQNIWKIAMQRFIVPECFKDYYISKMGTYLKEARSRKAGAVLKVLDNLQGEEREEKLEKLRPTSMTVNEWEAFVKYVNSPEFRVQRLRMQGFRKKYDTPHTISRQGYARLEAEMQEELKTAEEIERVDLWKKGHKPRKEGGPHPGVVEALKKIEKAQAEHGASSGSSVTEDVLAKALGETEKTTRLKGLGFGATRKKFVAQSHYKKIIKECQESVKAMNDRLLALEERNLKCVCNEVTHSHRASPTDSNNHASTSRIVFCNERASTPTPITSPVSRTNVVQVPRKLTPCKLLSWVKEDDQVLADAQIVETDPEKEIHGNPIGLNCYSVCVITAYVENAPVFKPTDEFRKLKDAQGGVITWPKNRILF</sequence>
<keyword evidence="4" id="KW-1185">Reference proteome</keyword>
<name>A0AA41VZW4_PAPNU</name>
<feature type="compositionally biased region" description="Basic and acidic residues" evidence="1">
    <location>
        <begin position="147"/>
        <end position="156"/>
    </location>
</feature>
<protein>
    <recommendedName>
        <fullName evidence="2">DUF8039 domain-containing protein</fullName>
    </recommendedName>
</protein>
<feature type="compositionally biased region" description="Basic residues" evidence="1">
    <location>
        <begin position="112"/>
        <end position="123"/>
    </location>
</feature>
<reference evidence="3" key="1">
    <citation type="submission" date="2022-03" db="EMBL/GenBank/DDBJ databases">
        <title>A functionally conserved STORR gene fusion in Papaver species that diverged 16.8 million years ago.</title>
        <authorList>
            <person name="Catania T."/>
        </authorList>
    </citation>
    <scope>NUCLEOTIDE SEQUENCE</scope>
    <source>
        <strain evidence="3">S-191538</strain>
    </source>
</reference>
<feature type="compositionally biased region" description="Basic residues" evidence="1">
    <location>
        <begin position="38"/>
        <end position="47"/>
    </location>
</feature>
<evidence type="ECO:0000313" key="3">
    <source>
        <dbReference type="EMBL" id="MCL7050462.1"/>
    </source>
</evidence>
<feature type="region of interest" description="Disordered" evidence="1">
    <location>
        <begin position="1"/>
        <end position="184"/>
    </location>
</feature>
<dbReference type="InterPro" id="IPR004252">
    <property type="entry name" value="Probable_transposase_24"/>
</dbReference>
<gene>
    <name evidence="3" type="ORF">MKW94_018303</name>
</gene>
<dbReference type="InterPro" id="IPR058352">
    <property type="entry name" value="DUF8039"/>
</dbReference>
<evidence type="ECO:0000313" key="4">
    <source>
        <dbReference type="Proteomes" id="UP001177140"/>
    </source>
</evidence>